<gene>
    <name evidence="4" type="ORF">GCM10023318_21270</name>
</gene>
<feature type="compositionally biased region" description="Polar residues" evidence="2">
    <location>
        <begin position="1"/>
        <end position="19"/>
    </location>
</feature>
<evidence type="ECO:0000313" key="4">
    <source>
        <dbReference type="EMBL" id="GAA5050713.1"/>
    </source>
</evidence>
<dbReference type="RefSeq" id="WP_345495077.1">
    <property type="nucleotide sequence ID" value="NZ_BAABJM010000002.1"/>
</dbReference>
<keyword evidence="1" id="KW-0238">DNA-binding</keyword>
<dbReference type="Proteomes" id="UP001500603">
    <property type="component" value="Unassembled WGS sequence"/>
</dbReference>
<evidence type="ECO:0000256" key="1">
    <source>
        <dbReference type="ARBA" id="ARBA00023125"/>
    </source>
</evidence>
<dbReference type="InterPro" id="IPR016032">
    <property type="entry name" value="Sig_transdc_resp-reg_C-effctor"/>
</dbReference>
<comment type="caution">
    <text evidence="4">The sequence shown here is derived from an EMBL/GenBank/DDBJ whole genome shotgun (WGS) entry which is preliminary data.</text>
</comment>
<evidence type="ECO:0000313" key="5">
    <source>
        <dbReference type="Proteomes" id="UP001500603"/>
    </source>
</evidence>
<dbReference type="Pfam" id="PF00196">
    <property type="entry name" value="GerE"/>
    <property type="match status" value="1"/>
</dbReference>
<evidence type="ECO:0000259" key="3">
    <source>
        <dbReference type="PROSITE" id="PS50043"/>
    </source>
</evidence>
<proteinExistence type="predicted"/>
<reference evidence="5" key="1">
    <citation type="journal article" date="2019" name="Int. J. Syst. Evol. Microbiol.">
        <title>The Global Catalogue of Microorganisms (GCM) 10K type strain sequencing project: providing services to taxonomists for standard genome sequencing and annotation.</title>
        <authorList>
            <consortium name="The Broad Institute Genomics Platform"/>
            <consortium name="The Broad Institute Genome Sequencing Center for Infectious Disease"/>
            <person name="Wu L."/>
            <person name="Ma J."/>
        </authorList>
    </citation>
    <scope>NUCLEOTIDE SEQUENCE [LARGE SCALE GENOMIC DNA]</scope>
    <source>
        <strain evidence="5">JCM 18298</strain>
    </source>
</reference>
<feature type="region of interest" description="Disordered" evidence="2">
    <location>
        <begin position="1"/>
        <end position="26"/>
    </location>
</feature>
<dbReference type="InterPro" id="IPR000792">
    <property type="entry name" value="Tscrpt_reg_LuxR_C"/>
</dbReference>
<evidence type="ECO:0000256" key="2">
    <source>
        <dbReference type="SAM" id="MobiDB-lite"/>
    </source>
</evidence>
<dbReference type="SMART" id="SM00421">
    <property type="entry name" value="HTH_LUXR"/>
    <property type="match status" value="1"/>
</dbReference>
<dbReference type="Gene3D" id="1.10.10.10">
    <property type="entry name" value="Winged helix-like DNA-binding domain superfamily/Winged helix DNA-binding domain"/>
    <property type="match status" value="1"/>
</dbReference>
<protein>
    <recommendedName>
        <fullName evidence="3">HTH luxR-type domain-containing protein</fullName>
    </recommendedName>
</protein>
<sequence>MTQSTLVDSPASTKTSKSPQRPAGSTLRATLQKADYERAFGILEYCDTSVSVVDFKQRAVEALNSYFGFEHVSFFAGATFHNTFEDLTPLTEGNTAKMLPEYQGRWARHDVFGAPTAMRQLVSSGVCSLSELSAFGPLPAAASAYVRHFLIGTWRMESATAMRLELPGGHTALLGMFDPDPDKVGRCEAATLRLVSRQLSAICRGLPVSLPTASLNRLSARQRQVVQLVADGLSNAQIAETLTLAEDSVKKYVSRILGSTGCRSRMELALLARSQRL</sequence>
<keyword evidence="5" id="KW-1185">Reference proteome</keyword>
<dbReference type="SUPFAM" id="SSF46894">
    <property type="entry name" value="C-terminal effector domain of the bipartite response regulators"/>
    <property type="match status" value="1"/>
</dbReference>
<dbReference type="PANTHER" id="PTHR43214">
    <property type="entry name" value="TWO-COMPONENT RESPONSE REGULATOR"/>
    <property type="match status" value="1"/>
</dbReference>
<dbReference type="InterPro" id="IPR039420">
    <property type="entry name" value="WalR-like"/>
</dbReference>
<dbReference type="EMBL" id="BAABJM010000002">
    <property type="protein sequence ID" value="GAA5050713.1"/>
    <property type="molecule type" value="Genomic_DNA"/>
</dbReference>
<dbReference type="InterPro" id="IPR036388">
    <property type="entry name" value="WH-like_DNA-bd_sf"/>
</dbReference>
<feature type="domain" description="HTH luxR-type" evidence="3">
    <location>
        <begin position="211"/>
        <end position="276"/>
    </location>
</feature>
<dbReference type="PROSITE" id="PS50043">
    <property type="entry name" value="HTH_LUXR_2"/>
    <property type="match status" value="1"/>
</dbReference>
<accession>A0ABP9K3Q8</accession>
<dbReference type="PRINTS" id="PR00038">
    <property type="entry name" value="HTHLUXR"/>
</dbReference>
<organism evidence="4 5">
    <name type="scientific">Nocardia callitridis</name>
    <dbReference type="NCBI Taxonomy" id="648753"/>
    <lineage>
        <taxon>Bacteria</taxon>
        <taxon>Bacillati</taxon>
        <taxon>Actinomycetota</taxon>
        <taxon>Actinomycetes</taxon>
        <taxon>Mycobacteriales</taxon>
        <taxon>Nocardiaceae</taxon>
        <taxon>Nocardia</taxon>
    </lineage>
</organism>
<dbReference type="PANTHER" id="PTHR43214:SF43">
    <property type="entry name" value="TWO-COMPONENT RESPONSE REGULATOR"/>
    <property type="match status" value="1"/>
</dbReference>
<name>A0ABP9K3Q8_9NOCA</name>
<dbReference type="CDD" id="cd06170">
    <property type="entry name" value="LuxR_C_like"/>
    <property type="match status" value="1"/>
</dbReference>